<dbReference type="InterPro" id="IPR008756">
    <property type="entry name" value="Peptidase_M56"/>
</dbReference>
<dbReference type="PANTHER" id="PTHR34978">
    <property type="entry name" value="POSSIBLE SENSOR-TRANSDUCER PROTEIN BLAR"/>
    <property type="match status" value="1"/>
</dbReference>
<keyword evidence="1" id="KW-0812">Transmembrane</keyword>
<organism evidence="3 4">
    <name type="scientific">Mucilaginibacter myungsuensis</name>
    <dbReference type="NCBI Taxonomy" id="649104"/>
    <lineage>
        <taxon>Bacteria</taxon>
        <taxon>Pseudomonadati</taxon>
        <taxon>Bacteroidota</taxon>
        <taxon>Sphingobacteriia</taxon>
        <taxon>Sphingobacteriales</taxon>
        <taxon>Sphingobacteriaceae</taxon>
        <taxon>Mucilaginibacter</taxon>
    </lineage>
</organism>
<dbReference type="Pfam" id="PF05569">
    <property type="entry name" value="Peptidase_M56"/>
    <property type="match status" value="1"/>
</dbReference>
<dbReference type="InterPro" id="IPR052173">
    <property type="entry name" value="Beta-lactam_resp_regulator"/>
</dbReference>
<dbReference type="EMBL" id="JADFFL010000004">
    <property type="protein sequence ID" value="MBE9662826.1"/>
    <property type="molecule type" value="Genomic_DNA"/>
</dbReference>
<protein>
    <submittedName>
        <fullName evidence="3">M56 family metallopeptidase</fullName>
    </submittedName>
</protein>
<dbReference type="CDD" id="cd07341">
    <property type="entry name" value="M56_BlaR1_MecR1_like"/>
    <property type="match status" value="1"/>
</dbReference>
<feature type="domain" description="Peptidase M56" evidence="2">
    <location>
        <begin position="168"/>
        <end position="260"/>
    </location>
</feature>
<keyword evidence="1" id="KW-1133">Transmembrane helix</keyword>
<gene>
    <name evidence="3" type="ORF">IRJ16_13105</name>
</gene>
<feature type="transmembrane region" description="Helical" evidence="1">
    <location>
        <begin position="95"/>
        <end position="114"/>
    </location>
</feature>
<evidence type="ECO:0000313" key="4">
    <source>
        <dbReference type="Proteomes" id="UP000622475"/>
    </source>
</evidence>
<feature type="transmembrane region" description="Helical" evidence="1">
    <location>
        <begin position="34"/>
        <end position="52"/>
    </location>
</feature>
<feature type="transmembrane region" description="Helical" evidence="1">
    <location>
        <begin position="6"/>
        <end position="22"/>
    </location>
</feature>
<accession>A0A929PX59</accession>
<keyword evidence="4" id="KW-1185">Reference proteome</keyword>
<keyword evidence="1" id="KW-0472">Membrane</keyword>
<evidence type="ECO:0000256" key="1">
    <source>
        <dbReference type="SAM" id="Phobius"/>
    </source>
</evidence>
<evidence type="ECO:0000259" key="2">
    <source>
        <dbReference type="Pfam" id="PF05569"/>
    </source>
</evidence>
<name>A0A929PX59_9SPHI</name>
<dbReference type="AlphaFoldDB" id="A0A929PX59"/>
<reference evidence="3" key="1">
    <citation type="submission" date="2020-10" db="EMBL/GenBank/DDBJ databases">
        <title>Mucilaginibacter mali sp. nov., isolated from rhizosphere soil of apple orchard.</title>
        <authorList>
            <person name="Lee J.-S."/>
            <person name="Kim H.S."/>
            <person name="Kim J.-S."/>
        </authorList>
    </citation>
    <scope>NUCLEOTIDE SEQUENCE</scope>
    <source>
        <strain evidence="3">KCTC 22746</strain>
    </source>
</reference>
<proteinExistence type="predicted"/>
<dbReference type="RefSeq" id="WP_194112049.1">
    <property type="nucleotide sequence ID" value="NZ_JADFFL010000004.1"/>
</dbReference>
<dbReference type="PANTHER" id="PTHR34978:SF3">
    <property type="entry name" value="SLR0241 PROTEIN"/>
    <property type="match status" value="1"/>
</dbReference>
<comment type="caution">
    <text evidence="3">The sequence shown here is derived from an EMBL/GenBank/DDBJ whole genome shotgun (WGS) entry which is preliminary data.</text>
</comment>
<dbReference type="Proteomes" id="UP000622475">
    <property type="component" value="Unassembled WGS sequence"/>
</dbReference>
<evidence type="ECO:0000313" key="3">
    <source>
        <dbReference type="EMBL" id="MBE9662826.1"/>
    </source>
</evidence>
<sequence>MMYLVNFVLCSSLLLGIYKLFLQNERMYRFNRFYLLFSLVFSAVVPFVVIAIEAETFPVIYEQMNEVLAPAATVSPDKVVKQSVVEVSPVDYSGFVLPGLYTLITVALLVRFGINLYKIASSAKRGEVVADHDPKLILTDEQVTPHSFLRYIFLNKKDHTEGKIAPQIICHEQTHVRQLHTLDVLLVEVMQVICWFNPFIPFYRKAIQLNHEFLADEGVIQNYEDTPSYQYLLLAHATQTHSLQLTSQFNYQTTKKRLIMMTKTTSKVVALGKKLMLIPVAAMAVTLFSEKTQAEVLPEVVAAVEKKVADIVAKPNIDTPKKVIAFAMPNGMRIEHAKTDAPQSVVDEYAAYLKKYDLPGENGTSGVISAEDKKKMRALFVQMSVKQQDDQLVRFRKAMRPMAKNKVTDAQLAKWQSKDYGVWIDDKRVKNNADLANYKAEDFDHMFFSNLTPLARKNDGFKYQVGLMTKKGYADYYKKTMADQGDKIDVWHVRGKQVHIMSGK</sequence>